<proteinExistence type="predicted"/>
<dbReference type="PANTHER" id="PTHR38471:SF2">
    <property type="entry name" value="FOUR HELIX BUNDLE PROTEIN"/>
    <property type="match status" value="1"/>
</dbReference>
<comment type="caution">
    <text evidence="1">The sequence shown here is derived from an EMBL/GenBank/DDBJ whole genome shotgun (WGS) entry which is preliminary data.</text>
</comment>
<dbReference type="Proteomes" id="UP000186657">
    <property type="component" value="Unassembled WGS sequence"/>
</dbReference>
<evidence type="ECO:0000313" key="2">
    <source>
        <dbReference type="Proteomes" id="UP000186657"/>
    </source>
</evidence>
<dbReference type="PANTHER" id="PTHR38471">
    <property type="entry name" value="FOUR HELIX BUNDLE PROTEIN"/>
    <property type="match status" value="1"/>
</dbReference>
<dbReference type="SUPFAM" id="SSF158446">
    <property type="entry name" value="IVS-encoded protein-like"/>
    <property type="match status" value="1"/>
</dbReference>
<dbReference type="RefSeq" id="WP_198954148.1">
    <property type="nucleotide sequence ID" value="NZ_MKZS01000001.1"/>
</dbReference>
<dbReference type="InterPro" id="IPR036583">
    <property type="entry name" value="23S_rRNA_IVS_sf"/>
</dbReference>
<sequence length="120" mass="13762">MSGINDFKDLKIWQKGMEIAEKCYFLTKLFPKEELYGMVQQIRRAAASIPANIAEGYGRRSTPEYIRFLNIAQGSINELETHILLSERVGLSNQKDLDLISSLLREESRMIIALIKKLET</sequence>
<dbReference type="CDD" id="cd16377">
    <property type="entry name" value="23S_rRNA_IVP_like"/>
    <property type="match status" value="1"/>
</dbReference>
<organism evidence="1 2">
    <name type="scientific">Moorena bouillonii PNG</name>
    <dbReference type="NCBI Taxonomy" id="568701"/>
    <lineage>
        <taxon>Bacteria</taxon>
        <taxon>Bacillati</taxon>
        <taxon>Cyanobacteriota</taxon>
        <taxon>Cyanophyceae</taxon>
        <taxon>Coleofasciculales</taxon>
        <taxon>Coleofasciculaceae</taxon>
        <taxon>Moorena</taxon>
    </lineage>
</organism>
<gene>
    <name evidence="1" type="ORF">BJP37_21475</name>
</gene>
<dbReference type="Gene3D" id="1.20.1440.60">
    <property type="entry name" value="23S rRNA-intervening sequence"/>
    <property type="match status" value="1"/>
</dbReference>
<evidence type="ECO:0000313" key="1">
    <source>
        <dbReference type="EMBL" id="OLT61206.1"/>
    </source>
</evidence>
<accession>A0A1U7N5K6</accession>
<dbReference type="InterPro" id="IPR012657">
    <property type="entry name" value="23S_rRNA-intervening_sequence"/>
</dbReference>
<dbReference type="EMBL" id="MKZS01000001">
    <property type="protein sequence ID" value="OLT61206.1"/>
    <property type="molecule type" value="Genomic_DNA"/>
</dbReference>
<keyword evidence="2" id="KW-1185">Reference proteome</keyword>
<dbReference type="NCBIfam" id="TIGR02436">
    <property type="entry name" value="four helix bundle protein"/>
    <property type="match status" value="1"/>
</dbReference>
<dbReference type="NCBIfam" id="NF008911">
    <property type="entry name" value="PRK12275.1-2"/>
    <property type="match status" value="1"/>
</dbReference>
<reference evidence="1 2" key="1">
    <citation type="submission" date="2016-10" db="EMBL/GenBank/DDBJ databases">
        <title>Comparative genomics uncovers the prolific and rare metabolic potential of the cyanobacterial genus Moorea.</title>
        <authorList>
            <person name="Leao T."/>
            <person name="Castelao G."/>
            <person name="Korobeynikov A."/>
            <person name="Monroe E.A."/>
            <person name="Podell S."/>
            <person name="Glukhov E."/>
            <person name="Allen E."/>
            <person name="Gerwick W.H."/>
            <person name="Gerwick L."/>
        </authorList>
    </citation>
    <scope>NUCLEOTIDE SEQUENCE [LARGE SCALE GENOMIC DNA]</scope>
    <source>
        <strain evidence="1 2">PNG5-198</strain>
    </source>
</reference>
<name>A0A1U7N5K6_9CYAN</name>
<dbReference type="AlphaFoldDB" id="A0A1U7N5K6"/>
<protein>
    <submittedName>
        <fullName evidence="1">Four helix bundle protein</fullName>
    </submittedName>
</protein>
<dbReference type="Pfam" id="PF05635">
    <property type="entry name" value="23S_rRNA_IVP"/>
    <property type="match status" value="1"/>
</dbReference>